<name>A0A0G0JIP1_9BACT</name>
<reference evidence="1 2" key="1">
    <citation type="journal article" date="2015" name="Nature">
        <title>rRNA introns, odd ribosomes, and small enigmatic genomes across a large radiation of phyla.</title>
        <authorList>
            <person name="Brown C.T."/>
            <person name="Hug L.A."/>
            <person name="Thomas B.C."/>
            <person name="Sharon I."/>
            <person name="Castelle C.J."/>
            <person name="Singh A."/>
            <person name="Wilkins M.J."/>
            <person name="Williams K.H."/>
            <person name="Banfield J.F."/>
        </authorList>
    </citation>
    <scope>NUCLEOTIDE SEQUENCE [LARGE SCALE GENOMIC DNA]</scope>
</reference>
<dbReference type="EMBL" id="LBTI01000044">
    <property type="protein sequence ID" value="KKQ36624.1"/>
    <property type="molecule type" value="Genomic_DNA"/>
</dbReference>
<comment type="caution">
    <text evidence="1">The sequence shown here is derived from an EMBL/GenBank/DDBJ whole genome shotgun (WGS) entry which is preliminary data.</text>
</comment>
<sequence length="133" mass="14971">MSNEYKPNDNLYFAGESDYSRALSLFANEPHGSGLYNAFSVRDQFVDITPLNGNSPIDWGSFSLDDASNKICEVYTFIPNEDPLEVQIYAQGPRYEVALYEVDGRKLPAGEHKNVLITTVDDHRNQIGPDQDH</sequence>
<feature type="non-terminal residue" evidence="1">
    <location>
        <position position="133"/>
    </location>
</feature>
<evidence type="ECO:0000313" key="2">
    <source>
        <dbReference type="Proteomes" id="UP000034591"/>
    </source>
</evidence>
<protein>
    <submittedName>
        <fullName evidence="1">Uncharacterized protein</fullName>
    </submittedName>
</protein>
<gene>
    <name evidence="1" type="ORF">US53_C0044G0001</name>
</gene>
<proteinExistence type="predicted"/>
<evidence type="ECO:0000313" key="1">
    <source>
        <dbReference type="EMBL" id="KKQ36624.1"/>
    </source>
</evidence>
<dbReference type="AlphaFoldDB" id="A0A0G0JIP1"/>
<organism evidence="1 2">
    <name type="scientific">Candidatus Woesebacteria bacterium GW2011_GWA1_37_7</name>
    <dbReference type="NCBI Taxonomy" id="1618545"/>
    <lineage>
        <taxon>Bacteria</taxon>
        <taxon>Candidatus Woeseibacteriota</taxon>
    </lineage>
</organism>
<accession>A0A0G0JIP1</accession>
<dbReference type="Proteomes" id="UP000034591">
    <property type="component" value="Unassembled WGS sequence"/>
</dbReference>